<keyword evidence="1" id="KW-0812">Transmembrane</keyword>
<reference evidence="3" key="1">
    <citation type="submission" date="2016-09" db="EMBL/GenBank/DDBJ databases">
        <title>Genomics of Clostridium taeniosporum, an organism which forms endospores with ribbon-like appendages.</title>
        <authorList>
            <person name="Walker J.R."/>
        </authorList>
    </citation>
    <scope>NUCLEOTIDE SEQUENCE [LARGE SCALE GENOMIC DNA]</scope>
    <source>
        <strain evidence="3">1/k</strain>
    </source>
</reference>
<dbReference type="STRING" id="394958.BGI42_04880"/>
<dbReference type="AlphaFoldDB" id="A0A1D7XID2"/>
<sequence>MRGDFRNILYFIGGTCILVLVISLFLSILPYILFVGVIAYLLIKLISFIKRKKGKLNENIKQDKNVYENNNNFTYDSNDEFVGEIIDVDYEEVDKDKDKNNA</sequence>
<dbReference type="RefSeq" id="WP_069679250.1">
    <property type="nucleotide sequence ID" value="NZ_CP017253.2"/>
</dbReference>
<keyword evidence="1" id="KW-1133">Transmembrane helix</keyword>
<evidence type="ECO:0000313" key="3">
    <source>
        <dbReference type="Proteomes" id="UP000094652"/>
    </source>
</evidence>
<feature type="transmembrane region" description="Helical" evidence="1">
    <location>
        <begin position="7"/>
        <end position="25"/>
    </location>
</feature>
<dbReference type="KEGG" id="ctae:BGI42_04880"/>
<dbReference type="EMBL" id="CP017253">
    <property type="protein sequence ID" value="AOR23095.1"/>
    <property type="molecule type" value="Genomic_DNA"/>
</dbReference>
<keyword evidence="1" id="KW-0472">Membrane</keyword>
<name>A0A1D7XID2_9CLOT</name>
<evidence type="ECO:0000313" key="2">
    <source>
        <dbReference type="EMBL" id="AOR23095.1"/>
    </source>
</evidence>
<dbReference type="OrthoDB" id="9986649at2"/>
<organism evidence="2 3">
    <name type="scientific">Clostridium taeniosporum</name>
    <dbReference type="NCBI Taxonomy" id="394958"/>
    <lineage>
        <taxon>Bacteria</taxon>
        <taxon>Bacillati</taxon>
        <taxon>Bacillota</taxon>
        <taxon>Clostridia</taxon>
        <taxon>Eubacteriales</taxon>
        <taxon>Clostridiaceae</taxon>
        <taxon>Clostridium</taxon>
    </lineage>
</organism>
<dbReference type="Proteomes" id="UP000094652">
    <property type="component" value="Chromosome"/>
</dbReference>
<keyword evidence="3" id="KW-1185">Reference proteome</keyword>
<evidence type="ECO:0000256" key="1">
    <source>
        <dbReference type="SAM" id="Phobius"/>
    </source>
</evidence>
<feature type="transmembrane region" description="Helical" evidence="1">
    <location>
        <begin position="31"/>
        <end position="49"/>
    </location>
</feature>
<evidence type="ECO:0008006" key="4">
    <source>
        <dbReference type="Google" id="ProtNLM"/>
    </source>
</evidence>
<accession>A0A1D7XID2</accession>
<proteinExistence type="predicted"/>
<protein>
    <recommendedName>
        <fullName evidence="4">DUF4834 domain-containing protein</fullName>
    </recommendedName>
</protein>
<gene>
    <name evidence="2" type="ORF">BGI42_04880</name>
</gene>